<organism evidence="2 3">
    <name type="scientific">Ensete ventricosum</name>
    <name type="common">Abyssinian banana</name>
    <name type="synonym">Musa ensete</name>
    <dbReference type="NCBI Taxonomy" id="4639"/>
    <lineage>
        <taxon>Eukaryota</taxon>
        <taxon>Viridiplantae</taxon>
        <taxon>Streptophyta</taxon>
        <taxon>Embryophyta</taxon>
        <taxon>Tracheophyta</taxon>
        <taxon>Spermatophyta</taxon>
        <taxon>Magnoliopsida</taxon>
        <taxon>Liliopsida</taxon>
        <taxon>Zingiberales</taxon>
        <taxon>Musaceae</taxon>
        <taxon>Ensete</taxon>
    </lineage>
</organism>
<protein>
    <submittedName>
        <fullName evidence="2">Uncharacterized protein</fullName>
    </submittedName>
</protein>
<dbReference type="EMBL" id="AMZH03008642">
    <property type="protein sequence ID" value="RRT58503.1"/>
    <property type="molecule type" value="Genomic_DNA"/>
</dbReference>
<evidence type="ECO:0000313" key="2">
    <source>
        <dbReference type="EMBL" id="RRT58503.1"/>
    </source>
</evidence>
<sequence length="149" mass="16610">MFFLQLGLGAKRKAGFNGDKNPPRRKTKTQMHGMNRKMALSLVVIGEWSQCEERAKGSLSAGSRGFRKNPITAGRAEHAAAARHSQRRMRRFSRMLFARFLAFRCLVAVTVNQLTASSLDQLKPRDLPYAGSASGARATSNSSRRRRSE</sequence>
<accession>A0A426Z3H3</accession>
<evidence type="ECO:0000313" key="3">
    <source>
        <dbReference type="Proteomes" id="UP000287651"/>
    </source>
</evidence>
<comment type="caution">
    <text evidence="2">The sequence shown here is derived from an EMBL/GenBank/DDBJ whole genome shotgun (WGS) entry which is preliminary data.</text>
</comment>
<reference evidence="2 3" key="1">
    <citation type="journal article" date="2014" name="Agronomy (Basel)">
        <title>A Draft Genome Sequence for Ensete ventricosum, the Drought-Tolerant Tree Against Hunger.</title>
        <authorList>
            <person name="Harrison J."/>
            <person name="Moore K.A."/>
            <person name="Paszkiewicz K."/>
            <person name="Jones T."/>
            <person name="Grant M."/>
            <person name="Ambacheew D."/>
            <person name="Muzemil S."/>
            <person name="Studholme D.J."/>
        </authorList>
    </citation>
    <scope>NUCLEOTIDE SEQUENCE [LARGE SCALE GENOMIC DNA]</scope>
</reference>
<feature type="compositionally biased region" description="Low complexity" evidence="1">
    <location>
        <begin position="130"/>
        <end position="142"/>
    </location>
</feature>
<gene>
    <name evidence="2" type="ORF">B296_00046544</name>
</gene>
<evidence type="ECO:0000256" key="1">
    <source>
        <dbReference type="SAM" id="MobiDB-lite"/>
    </source>
</evidence>
<proteinExistence type="predicted"/>
<name>A0A426Z3H3_ENSVE</name>
<feature type="region of interest" description="Disordered" evidence="1">
    <location>
        <begin position="127"/>
        <end position="149"/>
    </location>
</feature>
<dbReference type="AlphaFoldDB" id="A0A426Z3H3"/>
<dbReference type="Proteomes" id="UP000287651">
    <property type="component" value="Unassembled WGS sequence"/>
</dbReference>